<dbReference type="InterPro" id="IPR033767">
    <property type="entry name" value="Tail_Gp11"/>
</dbReference>
<dbReference type="Pfam" id="PF17212">
    <property type="entry name" value="Tube"/>
    <property type="match status" value="1"/>
</dbReference>
<sequence>MDAITLTTELEAVNEMLNAIGEGQVSTLDTANADVAQCLRLLRDHSRKVQSKGWWFNREEGFTISPDGNGNLVLPVNALKVDTSGDDRYNKPYVQRGLKLYDPINHTLVFTEAVTVDLVLGLSWDDLPQTVRSYITACAGLEFVDTDLANEVRHAFTKDRRDNAYLELLKEEAEDSDYNMLKDSETGLEMLSRRI</sequence>
<name>A0A6J7WA06_9CAUD</name>
<gene>
    <name evidence="1" type="ORF">UFOVP149_26</name>
</gene>
<proteinExistence type="predicted"/>
<organism evidence="1">
    <name type="scientific">uncultured Caudovirales phage</name>
    <dbReference type="NCBI Taxonomy" id="2100421"/>
    <lineage>
        <taxon>Viruses</taxon>
        <taxon>Duplodnaviria</taxon>
        <taxon>Heunggongvirae</taxon>
        <taxon>Uroviricota</taxon>
        <taxon>Caudoviricetes</taxon>
        <taxon>Peduoviridae</taxon>
        <taxon>Maltschvirus</taxon>
        <taxon>Maltschvirus maltsch</taxon>
    </lineage>
</organism>
<dbReference type="EMBL" id="LR798198">
    <property type="protein sequence ID" value="CAB5155736.1"/>
    <property type="molecule type" value="Genomic_DNA"/>
</dbReference>
<accession>A0A6J7WA06</accession>
<reference evidence="1" key="1">
    <citation type="submission" date="2020-05" db="EMBL/GenBank/DDBJ databases">
        <authorList>
            <person name="Chiriac C."/>
            <person name="Salcher M."/>
            <person name="Ghai R."/>
            <person name="Kavagutti S V."/>
        </authorList>
    </citation>
    <scope>NUCLEOTIDE SEQUENCE</scope>
</reference>
<evidence type="ECO:0000313" key="1">
    <source>
        <dbReference type="EMBL" id="CAB5155736.1"/>
    </source>
</evidence>
<protein>
    <submittedName>
        <fullName evidence="1">Tail tubular protein A</fullName>
    </submittedName>
</protein>